<feature type="region of interest" description="Disordered" evidence="1">
    <location>
        <begin position="29"/>
        <end position="145"/>
    </location>
</feature>
<evidence type="ECO:0000313" key="2">
    <source>
        <dbReference type="EMBL" id="PMD49711.1"/>
    </source>
</evidence>
<feature type="compositionally biased region" description="Polar residues" evidence="1">
    <location>
        <begin position="33"/>
        <end position="46"/>
    </location>
</feature>
<dbReference type="EMBL" id="KZ613919">
    <property type="protein sequence ID" value="PMD49711.1"/>
    <property type="molecule type" value="Genomic_DNA"/>
</dbReference>
<dbReference type="RefSeq" id="XP_024726615.1">
    <property type="nucleotide sequence ID" value="XM_024884241.1"/>
</dbReference>
<dbReference type="AlphaFoldDB" id="A0A2J6SG14"/>
<dbReference type="Proteomes" id="UP000235371">
    <property type="component" value="Unassembled WGS sequence"/>
</dbReference>
<name>A0A2J6SG14_9HELO</name>
<dbReference type="GeneID" id="36592318"/>
<protein>
    <submittedName>
        <fullName evidence="2">Uncharacterized protein</fullName>
    </submittedName>
</protein>
<accession>A0A2J6SG14</accession>
<evidence type="ECO:0000313" key="3">
    <source>
        <dbReference type="Proteomes" id="UP000235371"/>
    </source>
</evidence>
<reference evidence="2 3" key="1">
    <citation type="submission" date="2016-04" db="EMBL/GenBank/DDBJ databases">
        <title>A degradative enzymes factory behind the ericoid mycorrhizal symbiosis.</title>
        <authorList>
            <consortium name="DOE Joint Genome Institute"/>
            <person name="Martino E."/>
            <person name="Morin E."/>
            <person name="Grelet G."/>
            <person name="Kuo A."/>
            <person name="Kohler A."/>
            <person name="Daghino S."/>
            <person name="Barry K."/>
            <person name="Choi C."/>
            <person name="Cichocki N."/>
            <person name="Clum A."/>
            <person name="Copeland A."/>
            <person name="Hainaut M."/>
            <person name="Haridas S."/>
            <person name="Labutti K."/>
            <person name="Lindquist E."/>
            <person name="Lipzen A."/>
            <person name="Khouja H.-R."/>
            <person name="Murat C."/>
            <person name="Ohm R."/>
            <person name="Olson A."/>
            <person name="Spatafora J."/>
            <person name="Veneault-Fourrey C."/>
            <person name="Henrissat B."/>
            <person name="Grigoriev I."/>
            <person name="Martin F."/>
            <person name="Perotto S."/>
        </authorList>
    </citation>
    <scope>NUCLEOTIDE SEQUENCE [LARGE SCALE GENOMIC DNA]</scope>
    <source>
        <strain evidence="2 3">E</strain>
    </source>
</reference>
<gene>
    <name evidence="2" type="ORF">K444DRAFT_638338</name>
</gene>
<dbReference type="OrthoDB" id="3563730at2759"/>
<sequence length="145" mass="14914">MPVRKSKAKQKASQSEMAITAIASVVSPVPESLSGNQQASSYTTVDLPSGEVPSKDQPTLEGLPEDRQPAGGPATDLPAVESPSEDSPTITGPSGDPKLAEDLTAIPPAKELSTTPPQLESLPKGQPITQIQPGDHQTAEGPITS</sequence>
<dbReference type="InParanoid" id="A0A2J6SG14"/>
<organism evidence="2 3">
    <name type="scientific">Hyaloscypha bicolor E</name>
    <dbReference type="NCBI Taxonomy" id="1095630"/>
    <lineage>
        <taxon>Eukaryota</taxon>
        <taxon>Fungi</taxon>
        <taxon>Dikarya</taxon>
        <taxon>Ascomycota</taxon>
        <taxon>Pezizomycotina</taxon>
        <taxon>Leotiomycetes</taxon>
        <taxon>Helotiales</taxon>
        <taxon>Hyaloscyphaceae</taxon>
        <taxon>Hyaloscypha</taxon>
        <taxon>Hyaloscypha bicolor</taxon>
    </lineage>
</organism>
<evidence type="ECO:0000256" key="1">
    <source>
        <dbReference type="SAM" id="MobiDB-lite"/>
    </source>
</evidence>
<proteinExistence type="predicted"/>
<keyword evidence="3" id="KW-1185">Reference proteome</keyword>